<evidence type="ECO:0000313" key="2">
    <source>
        <dbReference type="EMBL" id="TJZ76012.1"/>
    </source>
</evidence>
<keyword evidence="1" id="KW-1133">Transmembrane helix</keyword>
<feature type="transmembrane region" description="Helical" evidence="1">
    <location>
        <begin position="127"/>
        <end position="147"/>
    </location>
</feature>
<dbReference type="Proteomes" id="UP000305109">
    <property type="component" value="Unassembled WGS sequence"/>
</dbReference>
<reference evidence="2 3" key="1">
    <citation type="submission" date="2019-04" db="EMBL/GenBank/DDBJ databases">
        <title>Rhodococcus oryzae sp. nov., a novel actinomycete isolated from rhizosphere soil of rice (Oryza sativa L.).</title>
        <authorList>
            <person name="Li C."/>
        </authorList>
    </citation>
    <scope>NUCLEOTIDE SEQUENCE [LARGE SCALE GENOMIC DNA]</scope>
    <source>
        <strain evidence="2 3">NEAU-CX67</strain>
    </source>
</reference>
<sequence>MNTIARADSAERAEIIQQANSLWRRAGVRGADRRMLLSELDTELRGINGDGHGFPAVPEAVSEQMLRERAIERGMCGRAMRLELAIPAALLGLVAGLVVPSLVLWLVLSLVLSPLSAIQMGPYEEMVNVSSGILGYLGALLFVWRFLHNFGDPRATSTVRWLAALLPIGAAFSAGAVVVIMRTTNFFTSLTAYFVGVGVVVGVVVVGIGLTVGIARFLAVRTPNDIETTGRSPHAHP</sequence>
<evidence type="ECO:0000256" key="1">
    <source>
        <dbReference type="SAM" id="Phobius"/>
    </source>
</evidence>
<evidence type="ECO:0000313" key="3">
    <source>
        <dbReference type="Proteomes" id="UP000305109"/>
    </source>
</evidence>
<keyword evidence="1" id="KW-0812">Transmembrane</keyword>
<evidence type="ECO:0008006" key="4">
    <source>
        <dbReference type="Google" id="ProtNLM"/>
    </source>
</evidence>
<dbReference type="RefSeq" id="WP_136911161.1">
    <property type="nucleotide sequence ID" value="NZ_SUMD01000009.1"/>
</dbReference>
<feature type="transmembrane region" description="Helical" evidence="1">
    <location>
        <begin position="193"/>
        <end position="219"/>
    </location>
</feature>
<gene>
    <name evidence="2" type="ORF">FCG67_18510</name>
</gene>
<organism evidence="2 3">
    <name type="scientific">Rhodococcus oryzae</name>
    <dbReference type="NCBI Taxonomy" id="2571143"/>
    <lineage>
        <taxon>Bacteria</taxon>
        <taxon>Bacillati</taxon>
        <taxon>Actinomycetota</taxon>
        <taxon>Actinomycetes</taxon>
        <taxon>Mycobacteriales</taxon>
        <taxon>Nocardiaceae</taxon>
        <taxon>Rhodococcus</taxon>
    </lineage>
</organism>
<keyword evidence="1" id="KW-0472">Membrane</keyword>
<keyword evidence="3" id="KW-1185">Reference proteome</keyword>
<feature type="transmembrane region" description="Helical" evidence="1">
    <location>
        <begin position="159"/>
        <end position="181"/>
    </location>
</feature>
<dbReference type="EMBL" id="SUMD01000009">
    <property type="protein sequence ID" value="TJZ76012.1"/>
    <property type="molecule type" value="Genomic_DNA"/>
</dbReference>
<comment type="caution">
    <text evidence="2">The sequence shown here is derived from an EMBL/GenBank/DDBJ whole genome shotgun (WGS) entry which is preliminary data.</text>
</comment>
<accession>A0ABY2RJ49</accession>
<name>A0ABY2RJ49_9NOCA</name>
<feature type="transmembrane region" description="Helical" evidence="1">
    <location>
        <begin position="84"/>
        <end position="107"/>
    </location>
</feature>
<proteinExistence type="predicted"/>
<protein>
    <recommendedName>
        <fullName evidence="4">DUF1700 domain-containing protein</fullName>
    </recommendedName>
</protein>